<evidence type="ECO:0000313" key="3">
    <source>
        <dbReference type="Proteomes" id="UP001597399"/>
    </source>
</evidence>
<keyword evidence="1" id="KW-0472">Membrane</keyword>
<evidence type="ECO:0008006" key="4">
    <source>
        <dbReference type="Google" id="ProtNLM"/>
    </source>
</evidence>
<comment type="caution">
    <text evidence="2">The sequence shown here is derived from an EMBL/GenBank/DDBJ whole genome shotgun (WGS) entry which is preliminary data.</text>
</comment>
<feature type="transmembrane region" description="Helical" evidence="1">
    <location>
        <begin position="66"/>
        <end position="91"/>
    </location>
</feature>
<keyword evidence="1" id="KW-0812">Transmembrane</keyword>
<gene>
    <name evidence="2" type="ORF">ACFSUE_06480</name>
</gene>
<dbReference type="RefSeq" id="WP_253058163.1">
    <property type="nucleotide sequence ID" value="NZ_JAMXWM010000002.1"/>
</dbReference>
<proteinExistence type="predicted"/>
<keyword evidence="1" id="KW-1133">Transmembrane helix</keyword>
<keyword evidence="3" id="KW-1185">Reference proteome</keyword>
<sequence length="92" mass="10121">MAALIIAILFWILGMAALCASFYVTKEMREKGEHLLKESEHEKGKDDSASIAMAIEAGFLKRIPSYVIHLVTGTVGATLIVFGFVALAFYFH</sequence>
<evidence type="ECO:0000313" key="2">
    <source>
        <dbReference type="EMBL" id="MFD2693277.1"/>
    </source>
</evidence>
<dbReference type="EMBL" id="JBHUMQ010000015">
    <property type="protein sequence ID" value="MFD2693277.1"/>
    <property type="molecule type" value="Genomic_DNA"/>
</dbReference>
<dbReference type="Proteomes" id="UP001597399">
    <property type="component" value="Unassembled WGS sequence"/>
</dbReference>
<evidence type="ECO:0000256" key="1">
    <source>
        <dbReference type="SAM" id="Phobius"/>
    </source>
</evidence>
<organism evidence="2 3">
    <name type="scientific">Sporolactobacillus shoreicorticis</name>
    <dbReference type="NCBI Taxonomy" id="1923877"/>
    <lineage>
        <taxon>Bacteria</taxon>
        <taxon>Bacillati</taxon>
        <taxon>Bacillota</taxon>
        <taxon>Bacilli</taxon>
        <taxon>Bacillales</taxon>
        <taxon>Sporolactobacillaceae</taxon>
        <taxon>Sporolactobacillus</taxon>
    </lineage>
</organism>
<name>A0ABW5S2M1_9BACL</name>
<accession>A0ABW5S2M1</accession>
<protein>
    <recommendedName>
        <fullName evidence="4">DUF3899 domain-containing protein</fullName>
    </recommendedName>
</protein>
<reference evidence="3" key="1">
    <citation type="journal article" date="2019" name="Int. J. Syst. Evol. Microbiol.">
        <title>The Global Catalogue of Microorganisms (GCM) 10K type strain sequencing project: providing services to taxonomists for standard genome sequencing and annotation.</title>
        <authorList>
            <consortium name="The Broad Institute Genomics Platform"/>
            <consortium name="The Broad Institute Genome Sequencing Center for Infectious Disease"/>
            <person name="Wu L."/>
            <person name="Ma J."/>
        </authorList>
    </citation>
    <scope>NUCLEOTIDE SEQUENCE [LARGE SCALE GENOMIC DNA]</scope>
    <source>
        <strain evidence="3">TISTR 2466</strain>
    </source>
</reference>